<evidence type="ECO:0000313" key="4">
    <source>
        <dbReference type="Proteomes" id="UP001159042"/>
    </source>
</evidence>
<organism evidence="3 4">
    <name type="scientific">Exocentrus adspersus</name>
    <dbReference type="NCBI Taxonomy" id="1586481"/>
    <lineage>
        <taxon>Eukaryota</taxon>
        <taxon>Metazoa</taxon>
        <taxon>Ecdysozoa</taxon>
        <taxon>Arthropoda</taxon>
        <taxon>Hexapoda</taxon>
        <taxon>Insecta</taxon>
        <taxon>Pterygota</taxon>
        <taxon>Neoptera</taxon>
        <taxon>Endopterygota</taxon>
        <taxon>Coleoptera</taxon>
        <taxon>Polyphaga</taxon>
        <taxon>Cucujiformia</taxon>
        <taxon>Chrysomeloidea</taxon>
        <taxon>Cerambycidae</taxon>
        <taxon>Lamiinae</taxon>
        <taxon>Acanthocinini</taxon>
        <taxon>Exocentrus</taxon>
    </lineage>
</organism>
<sequence length="96" mass="11236">MIRLYLTFYKDCFEELCELKSCVKGSLLSIYCFCSTYHLFLYRLKTMSGHTGIYLKILIVISSLTSAGQLIFQIVLIAMPPYAQIFKRAIRCWKKF</sequence>
<feature type="transmembrane region" description="Helical" evidence="1">
    <location>
        <begin position="21"/>
        <end position="41"/>
    </location>
</feature>
<proteinExistence type="predicted"/>
<dbReference type="InterPro" id="IPR056769">
    <property type="entry name" value="Piezo_TM1-24"/>
</dbReference>
<keyword evidence="1" id="KW-1133">Transmembrane helix</keyword>
<gene>
    <name evidence="3" type="ORF">NQ315_003653</name>
</gene>
<evidence type="ECO:0000256" key="1">
    <source>
        <dbReference type="SAM" id="Phobius"/>
    </source>
</evidence>
<evidence type="ECO:0000313" key="3">
    <source>
        <dbReference type="EMBL" id="KAJ8911753.1"/>
    </source>
</evidence>
<reference evidence="3 4" key="1">
    <citation type="journal article" date="2023" name="Insect Mol. Biol.">
        <title>Genome sequencing provides insights into the evolution of gene families encoding plant cell wall-degrading enzymes in longhorned beetles.</title>
        <authorList>
            <person name="Shin N.R."/>
            <person name="Okamura Y."/>
            <person name="Kirsch R."/>
            <person name="Pauchet Y."/>
        </authorList>
    </citation>
    <scope>NUCLEOTIDE SEQUENCE [LARGE SCALE GENOMIC DNA]</scope>
    <source>
        <strain evidence="3">EAD_L_NR</strain>
    </source>
</reference>
<dbReference type="EMBL" id="JANEYG010000164">
    <property type="protein sequence ID" value="KAJ8911753.1"/>
    <property type="molecule type" value="Genomic_DNA"/>
</dbReference>
<dbReference type="AlphaFoldDB" id="A0AAV8VC95"/>
<name>A0AAV8VC95_9CUCU</name>
<protein>
    <recommendedName>
        <fullName evidence="2">Piezo TM1-24 domain-containing protein</fullName>
    </recommendedName>
</protein>
<evidence type="ECO:0000259" key="2">
    <source>
        <dbReference type="Pfam" id="PF24871"/>
    </source>
</evidence>
<feature type="domain" description="Piezo TM1-24" evidence="2">
    <location>
        <begin position="42"/>
        <end position="94"/>
    </location>
</feature>
<dbReference type="Pfam" id="PF24871">
    <property type="entry name" value="Piezo_TM1-24"/>
    <property type="match status" value="1"/>
</dbReference>
<keyword evidence="1" id="KW-0812">Transmembrane</keyword>
<feature type="transmembrane region" description="Helical" evidence="1">
    <location>
        <begin position="53"/>
        <end position="78"/>
    </location>
</feature>
<keyword evidence="4" id="KW-1185">Reference proteome</keyword>
<accession>A0AAV8VC95</accession>
<comment type="caution">
    <text evidence="3">The sequence shown here is derived from an EMBL/GenBank/DDBJ whole genome shotgun (WGS) entry which is preliminary data.</text>
</comment>
<keyword evidence="1" id="KW-0472">Membrane</keyword>
<dbReference type="Proteomes" id="UP001159042">
    <property type="component" value="Unassembled WGS sequence"/>
</dbReference>